<dbReference type="InterPro" id="IPR016137">
    <property type="entry name" value="RGS"/>
</dbReference>
<dbReference type="OrthoDB" id="196547at2759"/>
<organism evidence="4 5">
    <name type="scientific">Planoprotostelium fungivorum</name>
    <dbReference type="NCBI Taxonomy" id="1890364"/>
    <lineage>
        <taxon>Eukaryota</taxon>
        <taxon>Amoebozoa</taxon>
        <taxon>Evosea</taxon>
        <taxon>Variosea</taxon>
        <taxon>Cavosteliida</taxon>
        <taxon>Cavosteliaceae</taxon>
        <taxon>Planoprotostelium</taxon>
    </lineage>
</organism>
<dbReference type="PANTHER" id="PTHR10845:SF192">
    <property type="entry name" value="DOUBLE HIT, ISOFORM B"/>
    <property type="match status" value="1"/>
</dbReference>
<dbReference type="SUPFAM" id="SSF48097">
    <property type="entry name" value="Regulator of G-protein signaling, RGS"/>
    <property type="match status" value="1"/>
</dbReference>
<dbReference type="STRING" id="1890364.A0A2P6NNP5"/>
<dbReference type="InterPro" id="IPR036305">
    <property type="entry name" value="RGS_sf"/>
</dbReference>
<evidence type="ECO:0000313" key="4">
    <source>
        <dbReference type="EMBL" id="PRP85579.1"/>
    </source>
</evidence>
<feature type="domain" description="RGS" evidence="3">
    <location>
        <begin position="227"/>
        <end position="341"/>
    </location>
</feature>
<evidence type="ECO:0000313" key="5">
    <source>
        <dbReference type="Proteomes" id="UP000241769"/>
    </source>
</evidence>
<dbReference type="InterPro" id="IPR014710">
    <property type="entry name" value="RmlC-like_jellyroll"/>
</dbReference>
<name>A0A2P6NNP5_9EUKA</name>
<dbReference type="Gene3D" id="1.10.167.10">
    <property type="entry name" value="Regulator of G-protein Signalling 4, domain 2"/>
    <property type="match status" value="1"/>
</dbReference>
<dbReference type="AlphaFoldDB" id="A0A2P6NNP5"/>
<feature type="domain" description="Cyclic nucleotide-binding" evidence="2">
    <location>
        <begin position="404"/>
        <end position="445"/>
    </location>
</feature>
<dbReference type="GO" id="GO:0023052">
    <property type="term" value="P:signaling"/>
    <property type="evidence" value="ECO:0007669"/>
    <property type="project" value="UniProtKB-ARBA"/>
</dbReference>
<proteinExistence type="predicted"/>
<comment type="caution">
    <text evidence="4">The sequence shown here is derived from an EMBL/GenBank/DDBJ whole genome shotgun (WGS) entry which is preliminary data.</text>
</comment>
<dbReference type="Gene3D" id="2.60.120.10">
    <property type="entry name" value="Jelly Rolls"/>
    <property type="match status" value="2"/>
</dbReference>
<gene>
    <name evidence="4" type="ORF">PROFUN_06368</name>
</gene>
<protein>
    <submittedName>
        <fullName evidence="4">Regulator of G-protein signaling 5-like</fullName>
    </submittedName>
</protein>
<dbReference type="PROSITE" id="PS50042">
    <property type="entry name" value="CNMP_BINDING_3"/>
    <property type="match status" value="2"/>
</dbReference>
<dbReference type="GO" id="GO:0007154">
    <property type="term" value="P:cell communication"/>
    <property type="evidence" value="ECO:0007669"/>
    <property type="project" value="UniProtKB-ARBA"/>
</dbReference>
<dbReference type="CDD" id="cd00038">
    <property type="entry name" value="CAP_ED"/>
    <property type="match status" value="2"/>
</dbReference>
<dbReference type="PANTHER" id="PTHR10845">
    <property type="entry name" value="REGULATOR OF G PROTEIN SIGNALING"/>
    <property type="match status" value="1"/>
</dbReference>
<feature type="domain" description="Cyclic nucleotide-binding" evidence="2">
    <location>
        <begin position="681"/>
        <end position="766"/>
    </location>
</feature>
<sequence length="855" mass="97201">MKTGWKTPRLVNAKKMDPLCRLRSSLLPNSTAGRLQGKDLMRFVNLQSVKKMIRGRYFSRAKERLNRTEKAVSDLWKSLERYLESCRGQMDAMSAFHEDLSTFYSLEEGDVIDGSASDAAQQMIEQSKINKLQMAPIIDTIRASATRAQHVYQQTFINYRKTLADSLSETEKQTLNEDLLCWQESRTEPFDVVLPLLVKLQEKRIECILPPYSSEELRTTSVQTLSCLEGVLDHSMGVQYFRTFLLKEHSVENLEFWQATGQIEAVTDQNVLKKKTQRIICTFLESNAEKEVNVAASLIKKMNEGPVSSDMFVELRKAVFHLMATDSFPRFLRDPLFIRMKRKIIRSPPNSRTGRARSLNSSSTYVFSRPPEEALTERDWSILLSGSELNSYKRNEMIVGPKTGRSLYRIASGQVRMTDLGGKIVTLLGPGDIFDETVMLDLKPRHNFYAHSNVVEAHKIQDRVVYILLQVDSGLSDRFFQMLCIRLSQHLFQLPVRSAITRSNTMSGFSNPPTPRAQQEKDYRVKELMHSGKQTTSDVLIKGELRTSNASLTSEEFPCVLIRTINSSGDLLIFGRHVGFYSKMFGSVTKVIERVDHIEVSVREKRLILKKPPPAKIKVKSHSESIADKLQYVFHFNSNVAAMEACDAIQILKKTRTEIASPSPLISNEVTTLPAENPWSQIFEMAGSKVYNKDDIVIEKGDQLRRVFQIMRGSCYVQGTDEVVTTGQIFGEVSYMYGGGSTVTLMAAEDNTIIDIIDRSSLNEVLSRKPQLAMVFNKFLAHQLASRLIATPMEEEKKEKKREEKREEKKGEERGDEKIEDRRKSSEEEGRESEEKDTKIEAVGIASEPTTETPL</sequence>
<dbReference type="InterPro" id="IPR044926">
    <property type="entry name" value="RGS_subdomain_2"/>
</dbReference>
<dbReference type="InParanoid" id="A0A2P6NNP5"/>
<dbReference type="PRINTS" id="PR01301">
    <property type="entry name" value="RGSPROTEIN"/>
</dbReference>
<accession>A0A2P6NNP5</accession>
<evidence type="ECO:0000259" key="2">
    <source>
        <dbReference type="PROSITE" id="PS50042"/>
    </source>
</evidence>
<dbReference type="Pfam" id="PF00615">
    <property type="entry name" value="RGS"/>
    <property type="match status" value="1"/>
</dbReference>
<dbReference type="InterPro" id="IPR018490">
    <property type="entry name" value="cNMP-bd_dom_sf"/>
</dbReference>
<dbReference type="InterPro" id="IPR000595">
    <property type="entry name" value="cNMP-bd_dom"/>
</dbReference>
<evidence type="ECO:0000256" key="1">
    <source>
        <dbReference type="SAM" id="MobiDB-lite"/>
    </source>
</evidence>
<feature type="region of interest" description="Disordered" evidence="1">
    <location>
        <begin position="791"/>
        <end position="855"/>
    </location>
</feature>
<dbReference type="EMBL" id="MDYQ01000042">
    <property type="protein sequence ID" value="PRP85579.1"/>
    <property type="molecule type" value="Genomic_DNA"/>
</dbReference>
<evidence type="ECO:0000259" key="3">
    <source>
        <dbReference type="PROSITE" id="PS50132"/>
    </source>
</evidence>
<dbReference type="SMART" id="SM00315">
    <property type="entry name" value="RGS"/>
    <property type="match status" value="1"/>
</dbReference>
<feature type="compositionally biased region" description="Basic and acidic residues" evidence="1">
    <location>
        <begin position="794"/>
        <end position="840"/>
    </location>
</feature>
<keyword evidence="5" id="KW-1185">Reference proteome</keyword>
<dbReference type="PROSITE" id="PS50132">
    <property type="entry name" value="RGS"/>
    <property type="match status" value="1"/>
</dbReference>
<reference evidence="4 5" key="1">
    <citation type="journal article" date="2018" name="Genome Biol. Evol.">
        <title>Multiple Roots of Fruiting Body Formation in Amoebozoa.</title>
        <authorList>
            <person name="Hillmann F."/>
            <person name="Forbes G."/>
            <person name="Novohradska S."/>
            <person name="Ferling I."/>
            <person name="Riege K."/>
            <person name="Groth M."/>
            <person name="Westermann M."/>
            <person name="Marz M."/>
            <person name="Spaller T."/>
            <person name="Winckler T."/>
            <person name="Schaap P."/>
            <person name="Glockner G."/>
        </authorList>
    </citation>
    <scope>NUCLEOTIDE SEQUENCE [LARGE SCALE GENOMIC DNA]</scope>
    <source>
        <strain evidence="4 5">Jena</strain>
    </source>
</reference>
<dbReference type="Proteomes" id="UP000241769">
    <property type="component" value="Unassembled WGS sequence"/>
</dbReference>
<dbReference type="SUPFAM" id="SSF51206">
    <property type="entry name" value="cAMP-binding domain-like"/>
    <property type="match status" value="2"/>
</dbReference>
<dbReference type="SMART" id="SM00100">
    <property type="entry name" value="cNMP"/>
    <property type="match status" value="2"/>
</dbReference>